<keyword evidence="1" id="KW-0732">Signal</keyword>
<evidence type="ECO:0000313" key="3">
    <source>
        <dbReference type="Proteomes" id="UP000270046"/>
    </source>
</evidence>
<reference evidence="2 3" key="1">
    <citation type="submission" date="2018-10" db="EMBL/GenBank/DDBJ databases">
        <title>Genome sequencing of Mucilaginibacter sp. HYN0043.</title>
        <authorList>
            <person name="Kim M."/>
            <person name="Yi H."/>
        </authorList>
    </citation>
    <scope>NUCLEOTIDE SEQUENCE [LARGE SCALE GENOMIC DNA]</scope>
    <source>
        <strain evidence="2 3">HYN0043</strain>
    </source>
</reference>
<name>A0A494VR69_9SPHI</name>
<dbReference type="EMBL" id="CP032869">
    <property type="protein sequence ID" value="AYL93823.1"/>
    <property type="molecule type" value="Genomic_DNA"/>
</dbReference>
<dbReference type="RefSeq" id="WP_119407544.1">
    <property type="nucleotide sequence ID" value="NZ_CP032869.1"/>
</dbReference>
<sequence>MNKLIVTNKSILCAAALLLVFCLRASAQQTTAPPAISVGGKTYLKQTIVRSESMLQNGAAKLNINSVSSISKTCKFDNAPDNAFTATLTITRLTDSITSGDQKFYFSSAGTANSQSKLSQALASMVGKVYSYAVDKKGAITSVIKNYPPSPADSVFSFAGLEQEQLFVGKTFPFVADIATLTTLETGKRWGDTTVTAKGRAIGEYWLEKNEGPQTVLAFIKTINDGGLNTQSTGTYTIDNATGVIVGREIKNITTGYLSFKGTPYISTRRSTITETCSLAE</sequence>
<keyword evidence="3" id="KW-1185">Reference proteome</keyword>
<feature type="signal peptide" evidence="1">
    <location>
        <begin position="1"/>
        <end position="27"/>
    </location>
</feature>
<gene>
    <name evidence="2" type="ORF">HYN43_000270</name>
</gene>
<accession>A0A494VR69</accession>
<feature type="chain" id="PRO_5019765297" evidence="1">
    <location>
        <begin position="28"/>
        <end position="281"/>
    </location>
</feature>
<proteinExistence type="predicted"/>
<evidence type="ECO:0000313" key="2">
    <source>
        <dbReference type="EMBL" id="AYL93823.1"/>
    </source>
</evidence>
<dbReference type="OrthoDB" id="793302at2"/>
<dbReference type="Proteomes" id="UP000270046">
    <property type="component" value="Chromosome"/>
</dbReference>
<dbReference type="KEGG" id="muh:HYN43_000270"/>
<organism evidence="2 3">
    <name type="scientific">Mucilaginibacter celer</name>
    <dbReference type="NCBI Taxonomy" id="2305508"/>
    <lineage>
        <taxon>Bacteria</taxon>
        <taxon>Pseudomonadati</taxon>
        <taxon>Bacteroidota</taxon>
        <taxon>Sphingobacteriia</taxon>
        <taxon>Sphingobacteriales</taxon>
        <taxon>Sphingobacteriaceae</taxon>
        <taxon>Mucilaginibacter</taxon>
    </lineage>
</organism>
<evidence type="ECO:0000256" key="1">
    <source>
        <dbReference type="SAM" id="SignalP"/>
    </source>
</evidence>
<protein>
    <submittedName>
        <fullName evidence="2">Uncharacterized protein</fullName>
    </submittedName>
</protein>
<dbReference type="AlphaFoldDB" id="A0A494VR69"/>